<keyword evidence="3" id="KW-1185">Reference proteome</keyword>
<feature type="region of interest" description="Disordered" evidence="1">
    <location>
        <begin position="96"/>
        <end position="115"/>
    </location>
</feature>
<name>A0A6G1I3L0_9PEZI</name>
<sequence length="152" mass="16851">MHLGSLYSTSCVLRMSLSVLLHKCLATSLQHLPFTEHFAHFVFDFSSPSTLRILCTTLPLLLPAFLLRRRPPLEVVVDFLHPWSLVSSHSLSHRRESNQPLISPPPPSSLHQHHTPLPPLPSPFALGLSPIHVSEELLGLQSASVSTLPPKE</sequence>
<dbReference type="AlphaFoldDB" id="A0A6G1I3L0"/>
<proteinExistence type="predicted"/>
<reference evidence="2" key="1">
    <citation type="journal article" date="2020" name="Stud. Mycol.">
        <title>101 Dothideomycetes genomes: a test case for predicting lifestyles and emergence of pathogens.</title>
        <authorList>
            <person name="Haridas S."/>
            <person name="Albert R."/>
            <person name="Binder M."/>
            <person name="Bloem J."/>
            <person name="Labutti K."/>
            <person name="Salamov A."/>
            <person name="Andreopoulos B."/>
            <person name="Baker S."/>
            <person name="Barry K."/>
            <person name="Bills G."/>
            <person name="Bluhm B."/>
            <person name="Cannon C."/>
            <person name="Castanera R."/>
            <person name="Culley D."/>
            <person name="Daum C."/>
            <person name="Ezra D."/>
            <person name="Gonzalez J."/>
            <person name="Henrissat B."/>
            <person name="Kuo A."/>
            <person name="Liang C."/>
            <person name="Lipzen A."/>
            <person name="Lutzoni F."/>
            <person name="Magnuson J."/>
            <person name="Mondo S."/>
            <person name="Nolan M."/>
            <person name="Ohm R."/>
            <person name="Pangilinan J."/>
            <person name="Park H.-J."/>
            <person name="Ramirez L."/>
            <person name="Alfaro M."/>
            <person name="Sun H."/>
            <person name="Tritt A."/>
            <person name="Yoshinaga Y."/>
            <person name="Zwiers L.-H."/>
            <person name="Turgeon B."/>
            <person name="Goodwin S."/>
            <person name="Spatafora J."/>
            <person name="Crous P."/>
            <person name="Grigoriev I."/>
        </authorList>
    </citation>
    <scope>NUCLEOTIDE SEQUENCE</scope>
    <source>
        <strain evidence="2">CBS 262.69</strain>
    </source>
</reference>
<evidence type="ECO:0000313" key="3">
    <source>
        <dbReference type="Proteomes" id="UP000799640"/>
    </source>
</evidence>
<protein>
    <submittedName>
        <fullName evidence="2">Uncharacterized protein</fullName>
    </submittedName>
</protein>
<accession>A0A6G1I3L0</accession>
<gene>
    <name evidence="2" type="ORF">EJ06DRAFT_345835</name>
</gene>
<dbReference type="Proteomes" id="UP000799640">
    <property type="component" value="Unassembled WGS sequence"/>
</dbReference>
<evidence type="ECO:0000256" key="1">
    <source>
        <dbReference type="SAM" id="MobiDB-lite"/>
    </source>
</evidence>
<dbReference type="EMBL" id="ML996691">
    <property type="protein sequence ID" value="KAF2402565.1"/>
    <property type="molecule type" value="Genomic_DNA"/>
</dbReference>
<evidence type="ECO:0000313" key="2">
    <source>
        <dbReference type="EMBL" id="KAF2402565.1"/>
    </source>
</evidence>
<organism evidence="2 3">
    <name type="scientific">Trichodelitschia bisporula</name>
    <dbReference type="NCBI Taxonomy" id="703511"/>
    <lineage>
        <taxon>Eukaryota</taxon>
        <taxon>Fungi</taxon>
        <taxon>Dikarya</taxon>
        <taxon>Ascomycota</taxon>
        <taxon>Pezizomycotina</taxon>
        <taxon>Dothideomycetes</taxon>
        <taxon>Dothideomycetes incertae sedis</taxon>
        <taxon>Phaeotrichales</taxon>
        <taxon>Phaeotrichaceae</taxon>
        <taxon>Trichodelitschia</taxon>
    </lineage>
</organism>